<gene>
    <name evidence="6" type="ORF">MAR_014852</name>
</gene>
<evidence type="ECO:0000256" key="2">
    <source>
        <dbReference type="ARBA" id="ARBA00022771"/>
    </source>
</evidence>
<accession>A0ABY7FFA9</accession>
<dbReference type="Proteomes" id="UP001164746">
    <property type="component" value="Chromosome 12"/>
</dbReference>
<dbReference type="InterPro" id="IPR013083">
    <property type="entry name" value="Znf_RING/FYVE/PHD"/>
</dbReference>
<reference evidence="6" key="1">
    <citation type="submission" date="2022-11" db="EMBL/GenBank/DDBJ databases">
        <title>Centuries of genome instability and evolution in soft-shell clam transmissible cancer (bioRxiv).</title>
        <authorList>
            <person name="Hart S.F.M."/>
            <person name="Yonemitsu M.A."/>
            <person name="Giersch R.M."/>
            <person name="Beal B.F."/>
            <person name="Arriagada G."/>
            <person name="Davis B.W."/>
            <person name="Ostrander E.A."/>
            <person name="Goff S.P."/>
            <person name="Metzger M.J."/>
        </authorList>
    </citation>
    <scope>NUCLEOTIDE SEQUENCE</scope>
    <source>
        <strain evidence="6">MELC-2E11</strain>
        <tissue evidence="6">Siphon/mantle</tissue>
    </source>
</reference>
<feature type="domain" description="RING-type" evidence="5">
    <location>
        <begin position="37"/>
        <end position="92"/>
    </location>
</feature>
<evidence type="ECO:0000313" key="7">
    <source>
        <dbReference type="Proteomes" id="UP001164746"/>
    </source>
</evidence>
<sequence>MVAWSSVFIPDGTSLSSDGSDKQTTKGAVTLEETLRCYVCEEYFTKPRVLPCGHSYCSSCILQLRENALAEFNKSRDRNAHRRGECGFFTCPWPNCHYSMRIMNVYRWTLRNKALATAVAAAKKRESERESVSVQTDVDWSQTIVSISSAVMNPLGKRHRRHVPTKTTPEVLYQQMIQNTVLVDSISDSKHCRLPWNKNGGKTSWASYVFLFGMTIVDQALKP</sequence>
<proteinExistence type="predicted"/>
<keyword evidence="1" id="KW-0479">Metal-binding</keyword>
<evidence type="ECO:0000256" key="4">
    <source>
        <dbReference type="PROSITE-ProRule" id="PRU00175"/>
    </source>
</evidence>
<organism evidence="6 7">
    <name type="scientific">Mya arenaria</name>
    <name type="common">Soft-shell clam</name>
    <dbReference type="NCBI Taxonomy" id="6604"/>
    <lineage>
        <taxon>Eukaryota</taxon>
        <taxon>Metazoa</taxon>
        <taxon>Spiralia</taxon>
        <taxon>Lophotrochozoa</taxon>
        <taxon>Mollusca</taxon>
        <taxon>Bivalvia</taxon>
        <taxon>Autobranchia</taxon>
        <taxon>Heteroconchia</taxon>
        <taxon>Euheterodonta</taxon>
        <taxon>Imparidentia</taxon>
        <taxon>Neoheterodontei</taxon>
        <taxon>Myida</taxon>
        <taxon>Myoidea</taxon>
        <taxon>Myidae</taxon>
        <taxon>Mya</taxon>
    </lineage>
</organism>
<keyword evidence="3" id="KW-0862">Zinc</keyword>
<evidence type="ECO:0000256" key="3">
    <source>
        <dbReference type="ARBA" id="ARBA00022833"/>
    </source>
</evidence>
<dbReference type="EMBL" id="CP111023">
    <property type="protein sequence ID" value="WAR20878.1"/>
    <property type="molecule type" value="Genomic_DNA"/>
</dbReference>
<dbReference type="SMART" id="SM00184">
    <property type="entry name" value="RING"/>
    <property type="match status" value="1"/>
</dbReference>
<evidence type="ECO:0000313" key="6">
    <source>
        <dbReference type="EMBL" id="WAR20878.1"/>
    </source>
</evidence>
<dbReference type="InterPro" id="IPR017907">
    <property type="entry name" value="Znf_RING_CS"/>
</dbReference>
<evidence type="ECO:0000259" key="5">
    <source>
        <dbReference type="PROSITE" id="PS50089"/>
    </source>
</evidence>
<keyword evidence="2 4" id="KW-0863">Zinc-finger</keyword>
<protein>
    <submittedName>
        <fullName evidence="6">RAD18-like protein</fullName>
    </submittedName>
</protein>
<dbReference type="InterPro" id="IPR001841">
    <property type="entry name" value="Znf_RING"/>
</dbReference>
<dbReference type="InterPro" id="IPR027370">
    <property type="entry name" value="Znf-RING_euk"/>
</dbReference>
<keyword evidence="7" id="KW-1185">Reference proteome</keyword>
<dbReference type="Gene3D" id="3.30.40.10">
    <property type="entry name" value="Zinc/RING finger domain, C3HC4 (zinc finger)"/>
    <property type="match status" value="1"/>
</dbReference>
<dbReference type="Pfam" id="PF13445">
    <property type="entry name" value="zf-RING_UBOX"/>
    <property type="match status" value="1"/>
</dbReference>
<dbReference type="PROSITE" id="PS50089">
    <property type="entry name" value="ZF_RING_2"/>
    <property type="match status" value="1"/>
</dbReference>
<dbReference type="PROSITE" id="PS00518">
    <property type="entry name" value="ZF_RING_1"/>
    <property type="match status" value="1"/>
</dbReference>
<dbReference type="SUPFAM" id="SSF57850">
    <property type="entry name" value="RING/U-box"/>
    <property type="match status" value="1"/>
</dbReference>
<evidence type="ECO:0000256" key="1">
    <source>
        <dbReference type="ARBA" id="ARBA00022723"/>
    </source>
</evidence>
<name>A0ABY7FFA9_MYAAR</name>